<organism evidence="1 2">
    <name type="scientific">Hymenobacter roseosalivarius DSM 11622</name>
    <dbReference type="NCBI Taxonomy" id="645990"/>
    <lineage>
        <taxon>Bacteria</taxon>
        <taxon>Pseudomonadati</taxon>
        <taxon>Bacteroidota</taxon>
        <taxon>Cytophagia</taxon>
        <taxon>Cytophagales</taxon>
        <taxon>Hymenobacteraceae</taxon>
        <taxon>Hymenobacter</taxon>
    </lineage>
</organism>
<dbReference type="EMBL" id="FWWW01000105">
    <property type="protein sequence ID" value="SMC00582.1"/>
    <property type="molecule type" value="Genomic_DNA"/>
</dbReference>
<name>A0A1W1W4L1_9BACT</name>
<accession>A0A1W1W4L1</accession>
<evidence type="ECO:0000313" key="1">
    <source>
        <dbReference type="EMBL" id="SMC00582.1"/>
    </source>
</evidence>
<dbReference type="AlphaFoldDB" id="A0A1W1W4L1"/>
<sequence>MFLITLAIQLMELTGGNTDIIEFPVPSDEWQIYVDAFSQTSKRLEDPNHFTAAFQLKSNEILYAINTGDSMIAGTATYTDVPHAGFVDLIYEAMPPKYRFKKPYDVNVTALREGKIVEATLRFAEFKFSTKEEDLTERTGGVIHNPPY</sequence>
<reference evidence="1 2" key="1">
    <citation type="submission" date="2017-04" db="EMBL/GenBank/DDBJ databases">
        <authorList>
            <person name="Afonso C.L."/>
            <person name="Miller P.J."/>
            <person name="Scott M.A."/>
            <person name="Spackman E."/>
            <person name="Goraichik I."/>
            <person name="Dimitrov K.M."/>
            <person name="Suarez D.L."/>
            <person name="Swayne D.E."/>
        </authorList>
    </citation>
    <scope>NUCLEOTIDE SEQUENCE [LARGE SCALE GENOMIC DNA]</scope>
    <source>
        <strain evidence="1 2">DSM 11622</strain>
    </source>
</reference>
<dbReference type="Proteomes" id="UP000192266">
    <property type="component" value="Unassembled WGS sequence"/>
</dbReference>
<proteinExistence type="predicted"/>
<evidence type="ECO:0000313" key="2">
    <source>
        <dbReference type="Proteomes" id="UP000192266"/>
    </source>
</evidence>
<keyword evidence="2" id="KW-1185">Reference proteome</keyword>
<dbReference type="STRING" id="645990.SAMN00120144_4125"/>
<protein>
    <submittedName>
        <fullName evidence="1">Uncharacterized protein</fullName>
    </submittedName>
</protein>
<gene>
    <name evidence="1" type="ORF">SAMN00120144_4125</name>
</gene>